<feature type="transmembrane region" description="Helical" evidence="2">
    <location>
        <begin position="103"/>
        <end position="122"/>
    </location>
</feature>
<keyword evidence="2" id="KW-0472">Membrane</keyword>
<keyword evidence="2" id="KW-1133">Transmembrane helix</keyword>
<keyword evidence="4" id="KW-1185">Reference proteome</keyword>
<evidence type="ECO:0000313" key="4">
    <source>
        <dbReference type="Proteomes" id="UP000566819"/>
    </source>
</evidence>
<dbReference type="OrthoDB" id="5211263at2759"/>
<sequence length="269" mass="30720">MGSKHNHAPWRKAVLIPFWILQLLFMLIMIALLGLSIGLLVTWEKDNDSDSDLTYDGLTEDAVEKTVHIIAPVWIGICSACVVLTVVEIILLARHSLKPLRFVIMNSIKTAIWMVLFVLDIISATTKGGRTTSFLGLAIDAILLLCFWIPLIYGSVVYHRTRREQKFYKPVDIPHNPTDLEYPSQYKNFVVEQPVDAPAPGRPRRLSYNHQRDTRFESYRQERNSLSDPSPIERTVGSPVNRSSTIPEVYIEHHDGEAFEMENSKRDFS</sequence>
<name>A0A8H4W5T1_9HELO</name>
<feature type="transmembrane region" description="Helical" evidence="2">
    <location>
        <begin position="69"/>
        <end position="91"/>
    </location>
</feature>
<comment type="caution">
    <text evidence="3">The sequence shown here is derived from an EMBL/GenBank/DDBJ whole genome shotgun (WGS) entry which is preliminary data.</text>
</comment>
<keyword evidence="2" id="KW-0812">Transmembrane</keyword>
<dbReference type="AlphaFoldDB" id="A0A8H4W5T1"/>
<evidence type="ECO:0000313" key="3">
    <source>
        <dbReference type="EMBL" id="KAF4632775.1"/>
    </source>
</evidence>
<feature type="transmembrane region" description="Helical" evidence="2">
    <location>
        <begin position="20"/>
        <end position="43"/>
    </location>
</feature>
<accession>A0A8H4W5T1</accession>
<feature type="compositionally biased region" description="Basic and acidic residues" evidence="1">
    <location>
        <begin position="210"/>
        <end position="225"/>
    </location>
</feature>
<reference evidence="3 4" key="1">
    <citation type="submission" date="2020-03" db="EMBL/GenBank/DDBJ databases">
        <title>Draft Genome Sequence of Cudoniella acicularis.</title>
        <authorList>
            <person name="Buettner E."/>
            <person name="Kellner H."/>
        </authorList>
    </citation>
    <scope>NUCLEOTIDE SEQUENCE [LARGE SCALE GENOMIC DNA]</scope>
    <source>
        <strain evidence="3 4">DSM 108380</strain>
    </source>
</reference>
<dbReference type="EMBL" id="JAAMPI010000317">
    <property type="protein sequence ID" value="KAF4632775.1"/>
    <property type="molecule type" value="Genomic_DNA"/>
</dbReference>
<feature type="transmembrane region" description="Helical" evidence="2">
    <location>
        <begin position="134"/>
        <end position="158"/>
    </location>
</feature>
<proteinExistence type="predicted"/>
<evidence type="ECO:0000256" key="2">
    <source>
        <dbReference type="SAM" id="Phobius"/>
    </source>
</evidence>
<dbReference type="Proteomes" id="UP000566819">
    <property type="component" value="Unassembled WGS sequence"/>
</dbReference>
<feature type="region of interest" description="Disordered" evidence="1">
    <location>
        <begin position="195"/>
        <end position="241"/>
    </location>
</feature>
<organism evidence="3 4">
    <name type="scientific">Cudoniella acicularis</name>
    <dbReference type="NCBI Taxonomy" id="354080"/>
    <lineage>
        <taxon>Eukaryota</taxon>
        <taxon>Fungi</taxon>
        <taxon>Dikarya</taxon>
        <taxon>Ascomycota</taxon>
        <taxon>Pezizomycotina</taxon>
        <taxon>Leotiomycetes</taxon>
        <taxon>Helotiales</taxon>
        <taxon>Tricladiaceae</taxon>
        <taxon>Cudoniella</taxon>
    </lineage>
</organism>
<evidence type="ECO:0000256" key="1">
    <source>
        <dbReference type="SAM" id="MobiDB-lite"/>
    </source>
</evidence>
<gene>
    <name evidence="3" type="ORF">G7Y89_g5340</name>
</gene>
<protein>
    <submittedName>
        <fullName evidence="3">Uncharacterized protein</fullName>
    </submittedName>
</protein>